<sequence>MRPVNHLVLLVVTVVLVEVGSTGKKEKSSCPGHCRFKCLGPESENTSVGRKICMGKKICCSATSGKPMKGKSKQVYGKKIKMKKAILLKHQTIKESKKSKKVIKKSKKLSEIKRKNIVKETNQLEDKRKVRKGNNKHGEANSQNKVPEKWKGNKSKNKQRKENTAYKVLANRQQIKENGKNKEKNNTNKGPRKRERNKANSNQNEANSPNNVPDNIKENEGKGHHKEENSLRKHTKKNGKKLKNKKDKVGNSRRQCKINTCGCQILGGTCIHRKDKRCTENEGTINKTICMGFSCSCCKTDSSSTISTRCRSTTTIT</sequence>
<protein>
    <submittedName>
        <fullName evidence="3">Uncharacterized protein</fullName>
    </submittedName>
</protein>
<gene>
    <name evidence="3" type="ORF">MNOR_LOCUS15289</name>
</gene>
<feature type="compositionally biased region" description="Low complexity" evidence="1">
    <location>
        <begin position="199"/>
        <end position="211"/>
    </location>
</feature>
<comment type="caution">
    <text evidence="3">The sequence shown here is derived from an EMBL/GenBank/DDBJ whole genome shotgun (WGS) entry which is preliminary data.</text>
</comment>
<feature type="region of interest" description="Disordered" evidence="1">
    <location>
        <begin position="120"/>
        <end position="251"/>
    </location>
</feature>
<keyword evidence="2" id="KW-0732">Signal</keyword>
<evidence type="ECO:0000313" key="3">
    <source>
        <dbReference type="EMBL" id="CAL4094970.1"/>
    </source>
</evidence>
<feature type="non-terminal residue" evidence="3">
    <location>
        <position position="317"/>
    </location>
</feature>
<feature type="compositionally biased region" description="Basic residues" evidence="1">
    <location>
        <begin position="232"/>
        <end position="246"/>
    </location>
</feature>
<keyword evidence="4" id="KW-1185">Reference proteome</keyword>
<feature type="chain" id="PRO_5043618141" evidence="2">
    <location>
        <begin position="23"/>
        <end position="317"/>
    </location>
</feature>
<evidence type="ECO:0000256" key="1">
    <source>
        <dbReference type="SAM" id="MobiDB-lite"/>
    </source>
</evidence>
<dbReference type="AlphaFoldDB" id="A0AAV2QU79"/>
<feature type="signal peptide" evidence="2">
    <location>
        <begin position="1"/>
        <end position="22"/>
    </location>
</feature>
<dbReference type="EMBL" id="CAXKWB010009499">
    <property type="protein sequence ID" value="CAL4094970.1"/>
    <property type="molecule type" value="Genomic_DNA"/>
</dbReference>
<name>A0AAV2QU79_MEGNR</name>
<evidence type="ECO:0000313" key="4">
    <source>
        <dbReference type="Proteomes" id="UP001497623"/>
    </source>
</evidence>
<organism evidence="3 4">
    <name type="scientific">Meganyctiphanes norvegica</name>
    <name type="common">Northern krill</name>
    <name type="synonym">Thysanopoda norvegica</name>
    <dbReference type="NCBI Taxonomy" id="48144"/>
    <lineage>
        <taxon>Eukaryota</taxon>
        <taxon>Metazoa</taxon>
        <taxon>Ecdysozoa</taxon>
        <taxon>Arthropoda</taxon>
        <taxon>Crustacea</taxon>
        <taxon>Multicrustacea</taxon>
        <taxon>Malacostraca</taxon>
        <taxon>Eumalacostraca</taxon>
        <taxon>Eucarida</taxon>
        <taxon>Euphausiacea</taxon>
        <taxon>Euphausiidae</taxon>
        <taxon>Meganyctiphanes</taxon>
    </lineage>
</organism>
<proteinExistence type="predicted"/>
<evidence type="ECO:0000256" key="2">
    <source>
        <dbReference type="SAM" id="SignalP"/>
    </source>
</evidence>
<accession>A0AAV2QU79</accession>
<dbReference type="Proteomes" id="UP001497623">
    <property type="component" value="Unassembled WGS sequence"/>
</dbReference>
<reference evidence="3 4" key="1">
    <citation type="submission" date="2024-05" db="EMBL/GenBank/DDBJ databases">
        <authorList>
            <person name="Wallberg A."/>
        </authorList>
    </citation>
    <scope>NUCLEOTIDE SEQUENCE [LARGE SCALE GENOMIC DNA]</scope>
</reference>
<feature type="compositionally biased region" description="Basic and acidic residues" evidence="1">
    <location>
        <begin position="215"/>
        <end position="231"/>
    </location>
</feature>
<feature type="compositionally biased region" description="Basic and acidic residues" evidence="1">
    <location>
        <begin position="174"/>
        <end position="186"/>
    </location>
</feature>